<dbReference type="Pfam" id="PF17035">
    <property type="entry name" value="BET"/>
    <property type="match status" value="1"/>
</dbReference>
<dbReference type="InterPro" id="IPR038336">
    <property type="entry name" value="NET_sf"/>
</dbReference>
<accession>A0A4Y2EMZ4</accession>
<dbReference type="GO" id="GO:0006338">
    <property type="term" value="P:chromatin remodeling"/>
    <property type="evidence" value="ECO:0007669"/>
    <property type="project" value="TreeGrafter"/>
</dbReference>
<evidence type="ECO:0000256" key="2">
    <source>
        <dbReference type="PROSITE-ProRule" id="PRU00035"/>
    </source>
</evidence>
<evidence type="ECO:0000313" key="7">
    <source>
        <dbReference type="Proteomes" id="UP000499080"/>
    </source>
</evidence>
<dbReference type="InterPro" id="IPR001487">
    <property type="entry name" value="Bromodomain"/>
</dbReference>
<dbReference type="PROSITE" id="PS00633">
    <property type="entry name" value="BROMODOMAIN_1"/>
    <property type="match status" value="1"/>
</dbReference>
<dbReference type="InterPro" id="IPR050935">
    <property type="entry name" value="Bromo_chromatin_reader"/>
</dbReference>
<evidence type="ECO:0000256" key="1">
    <source>
        <dbReference type="ARBA" id="ARBA00023117"/>
    </source>
</evidence>
<dbReference type="GO" id="GO:0006355">
    <property type="term" value="P:regulation of DNA-templated transcription"/>
    <property type="evidence" value="ECO:0007669"/>
    <property type="project" value="TreeGrafter"/>
</dbReference>
<feature type="region of interest" description="Disordered" evidence="3">
    <location>
        <begin position="163"/>
        <end position="185"/>
    </location>
</feature>
<dbReference type="InterPro" id="IPR036427">
    <property type="entry name" value="Bromodomain-like_sf"/>
</dbReference>
<name>A0A4Y2EMZ4_ARAVE</name>
<feature type="region of interest" description="Disordered" evidence="3">
    <location>
        <begin position="500"/>
        <end position="528"/>
    </location>
</feature>
<feature type="compositionally biased region" description="Low complexity" evidence="3">
    <location>
        <begin position="346"/>
        <end position="355"/>
    </location>
</feature>
<dbReference type="SUPFAM" id="SSF47370">
    <property type="entry name" value="Bromodomain"/>
    <property type="match status" value="1"/>
</dbReference>
<dbReference type="InterPro" id="IPR027353">
    <property type="entry name" value="NET_dom"/>
</dbReference>
<evidence type="ECO:0000313" key="6">
    <source>
        <dbReference type="EMBL" id="GBM29528.1"/>
    </source>
</evidence>
<protein>
    <submittedName>
        <fullName evidence="6">Homeotic protein female sterile</fullName>
    </submittedName>
</protein>
<dbReference type="PROSITE" id="PS50014">
    <property type="entry name" value="BROMODOMAIN_2"/>
    <property type="match status" value="1"/>
</dbReference>
<dbReference type="PROSITE" id="PS51525">
    <property type="entry name" value="NET"/>
    <property type="match status" value="1"/>
</dbReference>
<dbReference type="EMBL" id="BGPR01000638">
    <property type="protein sequence ID" value="GBM29528.1"/>
    <property type="molecule type" value="Genomic_DNA"/>
</dbReference>
<dbReference type="InterPro" id="IPR018359">
    <property type="entry name" value="Bromodomain_CS"/>
</dbReference>
<gene>
    <name evidence="6" type="primary">fs(1)h_8</name>
    <name evidence="6" type="ORF">AVEN_212248_2</name>
</gene>
<dbReference type="Gene3D" id="1.20.920.10">
    <property type="entry name" value="Bromodomain-like"/>
    <property type="match status" value="1"/>
</dbReference>
<keyword evidence="1 2" id="KW-0103">Bromodomain</keyword>
<dbReference type="PANTHER" id="PTHR22880">
    <property type="entry name" value="FALZ-RELATED BROMODOMAIN-CONTAINING PROTEINS"/>
    <property type="match status" value="1"/>
</dbReference>
<evidence type="ECO:0000256" key="3">
    <source>
        <dbReference type="SAM" id="MobiDB-lite"/>
    </source>
</evidence>
<dbReference type="GO" id="GO:0000785">
    <property type="term" value="C:chromatin"/>
    <property type="evidence" value="ECO:0007669"/>
    <property type="project" value="TreeGrafter"/>
</dbReference>
<dbReference type="SMART" id="SM00297">
    <property type="entry name" value="BROMO"/>
    <property type="match status" value="1"/>
</dbReference>
<feature type="domain" description="Bromo" evidence="4">
    <location>
        <begin position="63"/>
        <end position="135"/>
    </location>
</feature>
<keyword evidence="7" id="KW-1185">Reference proteome</keyword>
<sequence>MALNEELFVDMSQPSSYEELAAMHLDKRPVKGIVQPPVKPPEGKSHRNTNLLLFMPYVVSTICKHPDSWPFRKPVDTLHLKIPDYHTIVRHPMDFYTIRRRIQNFYYYDVNECIKDFRLVFYNCYLYNRPDTEIVSMAKTIEEIFVGTMAKCTEKEVEIPIPFKPSKSKGKGGKKKSAVSVKTETRDSETLTTSASFLVEGNFEPNQCAASDLSVLEPTSPTYNQTAFIPTSQANNTIIPTNQINNTSQLWTCPGCGYHSERLQDFLQKPSVKKLTEALEYLIKEFNDSKKRKLKRRNKRKLKNELPHAPVVKQKIVCGNESPLVAALPTHSVSTSTSLNNKLNKLQNQKQIQKSSSKRICTPKPAAETKKRALKRVCSPKPAAQTKRRKTNCNPPKKQPILDAPACPSPPPVSTATPDSGYRMKTEDADLKPVSFEEKSKLSEELLKLDGNATAAVATIIKLMEPPLYDAASTELEFDIDALKLSTLRELQKYVDNLKKETQSSGSIDKNDSSHKTQNASNEKEREKGVKRAFLLGVGFCPNKKLN</sequence>
<dbReference type="GO" id="GO:0005634">
    <property type="term" value="C:nucleus"/>
    <property type="evidence" value="ECO:0007669"/>
    <property type="project" value="TreeGrafter"/>
</dbReference>
<dbReference type="Gene3D" id="1.20.1270.220">
    <property type="match status" value="1"/>
</dbReference>
<feature type="compositionally biased region" description="Basic residues" evidence="3">
    <location>
        <begin position="166"/>
        <end position="177"/>
    </location>
</feature>
<feature type="domain" description="NET" evidence="5">
    <location>
        <begin position="424"/>
        <end position="506"/>
    </location>
</feature>
<dbReference type="Proteomes" id="UP000499080">
    <property type="component" value="Unassembled WGS sequence"/>
</dbReference>
<organism evidence="6 7">
    <name type="scientific">Araneus ventricosus</name>
    <name type="common">Orbweaver spider</name>
    <name type="synonym">Epeira ventricosa</name>
    <dbReference type="NCBI Taxonomy" id="182803"/>
    <lineage>
        <taxon>Eukaryota</taxon>
        <taxon>Metazoa</taxon>
        <taxon>Ecdysozoa</taxon>
        <taxon>Arthropoda</taxon>
        <taxon>Chelicerata</taxon>
        <taxon>Arachnida</taxon>
        <taxon>Araneae</taxon>
        <taxon>Araneomorphae</taxon>
        <taxon>Entelegynae</taxon>
        <taxon>Araneoidea</taxon>
        <taxon>Araneidae</taxon>
        <taxon>Araneus</taxon>
    </lineage>
</organism>
<evidence type="ECO:0000259" key="4">
    <source>
        <dbReference type="PROSITE" id="PS50014"/>
    </source>
</evidence>
<dbReference type="AlphaFoldDB" id="A0A4Y2EMZ4"/>
<proteinExistence type="predicted"/>
<dbReference type="PRINTS" id="PR00503">
    <property type="entry name" value="BROMODOMAIN"/>
</dbReference>
<dbReference type="Pfam" id="PF00439">
    <property type="entry name" value="Bromodomain"/>
    <property type="match status" value="1"/>
</dbReference>
<evidence type="ECO:0000259" key="5">
    <source>
        <dbReference type="PROSITE" id="PS51525"/>
    </source>
</evidence>
<feature type="region of interest" description="Disordered" evidence="3">
    <location>
        <begin position="346"/>
        <end position="429"/>
    </location>
</feature>
<dbReference type="PANTHER" id="PTHR22880:SF225">
    <property type="entry name" value="BROMODOMAIN-CONTAINING PROTEIN BET-1-RELATED"/>
    <property type="match status" value="1"/>
</dbReference>
<reference evidence="6 7" key="1">
    <citation type="journal article" date="2019" name="Sci. Rep.">
        <title>Orb-weaving spider Araneus ventricosus genome elucidates the spidroin gene catalogue.</title>
        <authorList>
            <person name="Kono N."/>
            <person name="Nakamura H."/>
            <person name="Ohtoshi R."/>
            <person name="Moran D.A.P."/>
            <person name="Shinohara A."/>
            <person name="Yoshida Y."/>
            <person name="Fujiwara M."/>
            <person name="Mori M."/>
            <person name="Tomita M."/>
            <person name="Arakawa K."/>
        </authorList>
    </citation>
    <scope>NUCLEOTIDE SEQUENCE [LARGE SCALE GENOMIC DNA]</scope>
</reference>
<comment type="caution">
    <text evidence="6">The sequence shown here is derived from an EMBL/GenBank/DDBJ whole genome shotgun (WGS) entry which is preliminary data.</text>
</comment>